<name>A0A5C6WYD3_9DELT</name>
<dbReference type="InterPro" id="IPR011066">
    <property type="entry name" value="MscS_channel_C_sf"/>
</dbReference>
<dbReference type="InterPro" id="IPR011014">
    <property type="entry name" value="MscS_channel_TM-2"/>
</dbReference>
<dbReference type="EMBL" id="VOSL01000054">
    <property type="protein sequence ID" value="TXD34492.1"/>
    <property type="molecule type" value="Genomic_DNA"/>
</dbReference>
<feature type="domain" description="Mechanosensitive ion channel MscS C-terminal" evidence="11">
    <location>
        <begin position="620"/>
        <end position="703"/>
    </location>
</feature>
<feature type="domain" description="Mechanosensitive ion channel MscS" evidence="10">
    <location>
        <begin position="545"/>
        <end position="611"/>
    </location>
</feature>
<evidence type="ECO:0000256" key="1">
    <source>
        <dbReference type="ARBA" id="ARBA00004651"/>
    </source>
</evidence>
<evidence type="ECO:0000313" key="13">
    <source>
        <dbReference type="EMBL" id="TXD34492.1"/>
    </source>
</evidence>
<feature type="transmembrane region" description="Helical" evidence="8">
    <location>
        <begin position="262"/>
        <end position="283"/>
    </location>
</feature>
<keyword evidence="6 8" id="KW-0472">Membrane</keyword>
<evidence type="ECO:0000256" key="8">
    <source>
        <dbReference type="SAM" id="Phobius"/>
    </source>
</evidence>
<accession>A0A5C6WYD3</accession>
<dbReference type="InterPro" id="IPR052702">
    <property type="entry name" value="MscS-like_channel"/>
</dbReference>
<comment type="similarity">
    <text evidence="2">Belongs to the MscS (TC 1.A.23) family.</text>
</comment>
<evidence type="ECO:0000256" key="7">
    <source>
        <dbReference type="SAM" id="MobiDB-lite"/>
    </source>
</evidence>
<feature type="region of interest" description="Disordered" evidence="7">
    <location>
        <begin position="39"/>
        <end position="74"/>
    </location>
</feature>
<dbReference type="InterPro" id="IPR049142">
    <property type="entry name" value="MS_channel_1st"/>
</dbReference>
<feature type="transmembrane region" description="Helical" evidence="8">
    <location>
        <begin position="364"/>
        <end position="382"/>
    </location>
</feature>
<dbReference type="PANTHER" id="PTHR30347:SF1">
    <property type="entry name" value="MECHANOSENSITIVE CHANNEL MSCK"/>
    <property type="match status" value="1"/>
</dbReference>
<dbReference type="Pfam" id="PF21082">
    <property type="entry name" value="MS_channel_3rd"/>
    <property type="match status" value="1"/>
</dbReference>
<dbReference type="InterPro" id="IPR023408">
    <property type="entry name" value="MscS_beta-dom_sf"/>
</dbReference>
<dbReference type="Proteomes" id="UP000321046">
    <property type="component" value="Unassembled WGS sequence"/>
</dbReference>
<dbReference type="InterPro" id="IPR010920">
    <property type="entry name" value="LSM_dom_sf"/>
</dbReference>
<dbReference type="InterPro" id="IPR006685">
    <property type="entry name" value="MscS_channel_2nd"/>
</dbReference>
<dbReference type="Pfam" id="PF21088">
    <property type="entry name" value="MS_channel_1st"/>
    <property type="match status" value="1"/>
</dbReference>
<dbReference type="Gene3D" id="2.30.30.60">
    <property type="match status" value="1"/>
</dbReference>
<organism evidence="13 14">
    <name type="scientific">Lujinxingia vulgaris</name>
    <dbReference type="NCBI Taxonomy" id="2600176"/>
    <lineage>
        <taxon>Bacteria</taxon>
        <taxon>Deltaproteobacteria</taxon>
        <taxon>Bradymonadales</taxon>
        <taxon>Lujinxingiaceae</taxon>
        <taxon>Lujinxingia</taxon>
    </lineage>
</organism>
<feature type="transmembrane region" description="Helical" evidence="8">
    <location>
        <begin position="289"/>
        <end position="310"/>
    </location>
</feature>
<evidence type="ECO:0000256" key="5">
    <source>
        <dbReference type="ARBA" id="ARBA00022989"/>
    </source>
</evidence>
<evidence type="ECO:0000256" key="2">
    <source>
        <dbReference type="ARBA" id="ARBA00008017"/>
    </source>
</evidence>
<feature type="region of interest" description="Disordered" evidence="7">
    <location>
        <begin position="726"/>
        <end position="755"/>
    </location>
</feature>
<evidence type="ECO:0000256" key="3">
    <source>
        <dbReference type="ARBA" id="ARBA00022475"/>
    </source>
</evidence>
<feature type="compositionally biased region" description="Basic and acidic residues" evidence="7">
    <location>
        <begin position="730"/>
        <end position="739"/>
    </location>
</feature>
<comment type="subcellular location">
    <subcellularLocation>
        <location evidence="1">Cell membrane</location>
        <topology evidence="1">Multi-pass membrane protein</topology>
    </subcellularLocation>
</comment>
<sequence>MFDSSPQKSRPTLRFVLALAALLALSLGWLSPINAQQPDIPFVGPPQPSEESGNGGNAADGSGSEDTAEAPSLDVHSVEPGLKQAQSLLKQNYADFLVREPLQFDLSLADHLLADAYALWDGLRDLRENIAEVNPWVLVDWAVPILILLIFAVIFILLDRQAQRVARRSQILVHIDLSPWLTSVLRSLVLLLGRAAAIALLVALSYFPIQAAFSSVAWTRVLSGALWWLLAYRAAHAMIVTTLRLSPVDPGATSHYLRLERFALITLRISLGFLLLLTALYHFEYRPDAIGFVAFAFRLTLALAPIYLFFARDAVLALLPAPQRSPLYAMVRRAISANYYGMLAVTIALLLFNAAGFVHAATFILARGYALIVLLTLSFSAAERLRAYVAHKSEEAREEAEGEEDALASPLLRAIEQWTLALGGLLVITLALRLLALYEPVVALLKVPFLSVGNVAISIYSLLTIVLIVVATVLSIRLFKALLNAKVYPALNVDVGVAYAVNTLINYALIVIAFVLCMVALGVQPSAVMVVLASLGVGIGFGLQNLTENLISGFILLFGRAVKKGDFISVNDVYGRVEAVGARSVVVRTPDNYDMLIPSKDIVSGRIINWTFHDSIVRVHIPIGVSYNSDPRQVEELLLEAASRDSNILPHPAPDVWLVGFGDNSIDFELLVHFDCRSTTERKLRGKFNFILWEVLHEAGIEIPFPQRDVHLRSVDFLPEVNRQLGFGPRRTERSERASGEAASAEPPHPSESED</sequence>
<keyword evidence="5 8" id="KW-1133">Transmembrane helix</keyword>
<proteinExistence type="inferred from homology"/>
<feature type="chain" id="PRO_5022676504" evidence="9">
    <location>
        <begin position="36"/>
        <end position="755"/>
    </location>
</feature>
<feature type="transmembrane region" description="Helical" evidence="8">
    <location>
        <begin position="221"/>
        <end position="241"/>
    </location>
</feature>
<dbReference type="Gene3D" id="1.10.287.1260">
    <property type="match status" value="1"/>
</dbReference>
<feature type="transmembrane region" description="Helical" evidence="8">
    <location>
        <begin position="418"/>
        <end position="437"/>
    </location>
</feature>
<dbReference type="RefSeq" id="WP_146974873.1">
    <property type="nucleotide sequence ID" value="NZ_VOSL01000054.1"/>
</dbReference>
<evidence type="ECO:0000256" key="6">
    <source>
        <dbReference type="ARBA" id="ARBA00023136"/>
    </source>
</evidence>
<dbReference type="SUPFAM" id="SSF50182">
    <property type="entry name" value="Sm-like ribonucleoproteins"/>
    <property type="match status" value="1"/>
</dbReference>
<feature type="signal peptide" evidence="9">
    <location>
        <begin position="1"/>
        <end position="35"/>
    </location>
</feature>
<feature type="transmembrane region" description="Helical" evidence="8">
    <location>
        <begin position="188"/>
        <end position="209"/>
    </location>
</feature>
<dbReference type="SUPFAM" id="SSF82689">
    <property type="entry name" value="Mechanosensitive channel protein MscS (YggB), C-terminal domain"/>
    <property type="match status" value="1"/>
</dbReference>
<evidence type="ECO:0000259" key="11">
    <source>
        <dbReference type="Pfam" id="PF21082"/>
    </source>
</evidence>
<dbReference type="Gene3D" id="3.30.70.100">
    <property type="match status" value="1"/>
</dbReference>
<dbReference type="Pfam" id="PF00924">
    <property type="entry name" value="MS_channel_2nd"/>
    <property type="match status" value="1"/>
</dbReference>
<keyword evidence="9" id="KW-0732">Signal</keyword>
<evidence type="ECO:0000256" key="4">
    <source>
        <dbReference type="ARBA" id="ARBA00022692"/>
    </source>
</evidence>
<gene>
    <name evidence="13" type="ORF">FRC96_12770</name>
</gene>
<dbReference type="GO" id="GO:0005886">
    <property type="term" value="C:plasma membrane"/>
    <property type="evidence" value="ECO:0007669"/>
    <property type="project" value="UniProtKB-SubCell"/>
</dbReference>
<keyword evidence="3" id="KW-1003">Cell membrane</keyword>
<evidence type="ECO:0000259" key="12">
    <source>
        <dbReference type="Pfam" id="PF21088"/>
    </source>
</evidence>
<evidence type="ECO:0000313" key="14">
    <source>
        <dbReference type="Proteomes" id="UP000321046"/>
    </source>
</evidence>
<dbReference type="OrthoDB" id="9799209at2"/>
<feature type="domain" description="Mechanosensitive ion channel transmembrane helices 2/3" evidence="12">
    <location>
        <begin position="503"/>
        <end position="544"/>
    </location>
</feature>
<dbReference type="SUPFAM" id="SSF82861">
    <property type="entry name" value="Mechanosensitive channel protein MscS (YggB), transmembrane region"/>
    <property type="match status" value="1"/>
</dbReference>
<dbReference type="GO" id="GO:0055085">
    <property type="term" value="P:transmembrane transport"/>
    <property type="evidence" value="ECO:0007669"/>
    <property type="project" value="InterPro"/>
</dbReference>
<feature type="transmembrane region" description="Helical" evidence="8">
    <location>
        <begin position="339"/>
        <end position="358"/>
    </location>
</feature>
<evidence type="ECO:0000256" key="9">
    <source>
        <dbReference type="SAM" id="SignalP"/>
    </source>
</evidence>
<comment type="caution">
    <text evidence="13">The sequence shown here is derived from an EMBL/GenBank/DDBJ whole genome shotgun (WGS) entry which is preliminary data.</text>
</comment>
<keyword evidence="4 8" id="KW-0812">Transmembrane</keyword>
<reference evidence="13 14" key="1">
    <citation type="submission" date="2019-08" db="EMBL/GenBank/DDBJ databases">
        <title>Bradymonadales sp. TMQ2.</title>
        <authorList>
            <person name="Liang Q."/>
        </authorList>
    </citation>
    <scope>NUCLEOTIDE SEQUENCE [LARGE SCALE GENOMIC DNA]</scope>
    <source>
        <strain evidence="13 14">TMQ2</strain>
    </source>
</reference>
<feature type="transmembrane region" description="Helical" evidence="8">
    <location>
        <begin position="141"/>
        <end position="158"/>
    </location>
</feature>
<dbReference type="AlphaFoldDB" id="A0A5C6WYD3"/>
<feature type="transmembrane region" description="Helical" evidence="8">
    <location>
        <begin position="457"/>
        <end position="476"/>
    </location>
</feature>
<dbReference type="PANTHER" id="PTHR30347">
    <property type="entry name" value="POTASSIUM CHANNEL RELATED"/>
    <property type="match status" value="1"/>
</dbReference>
<dbReference type="InterPro" id="IPR049278">
    <property type="entry name" value="MS_channel_C"/>
</dbReference>
<evidence type="ECO:0000259" key="10">
    <source>
        <dbReference type="Pfam" id="PF00924"/>
    </source>
</evidence>
<feature type="transmembrane region" description="Helical" evidence="8">
    <location>
        <begin position="497"/>
        <end position="521"/>
    </location>
</feature>
<protein>
    <submittedName>
        <fullName evidence="13">Mechanosensitive ion channel</fullName>
    </submittedName>
</protein>